<evidence type="ECO:0000313" key="3">
    <source>
        <dbReference type="EMBL" id="NJP47268.1"/>
    </source>
</evidence>
<dbReference type="SUPFAM" id="SSF49785">
    <property type="entry name" value="Galactose-binding domain-like"/>
    <property type="match status" value="1"/>
</dbReference>
<feature type="domain" description="Xaa-Pro dipeptidyl-peptidase C-terminal" evidence="2">
    <location>
        <begin position="291"/>
        <end position="507"/>
    </location>
</feature>
<keyword evidence="1 3" id="KW-0378">Hydrolase</keyword>
<accession>A0ABX0ZTE5</accession>
<gene>
    <name evidence="3" type="ORF">HCN08_28260</name>
</gene>
<dbReference type="Proteomes" id="UP000734511">
    <property type="component" value="Unassembled WGS sequence"/>
</dbReference>
<name>A0ABX0ZTE5_9ACTN</name>
<organism evidence="3 4">
    <name type="scientific">Actinacidiphila epipremni</name>
    <dbReference type="NCBI Taxonomy" id="2053013"/>
    <lineage>
        <taxon>Bacteria</taxon>
        <taxon>Bacillati</taxon>
        <taxon>Actinomycetota</taxon>
        <taxon>Actinomycetes</taxon>
        <taxon>Kitasatosporales</taxon>
        <taxon>Streptomycetaceae</taxon>
        <taxon>Actinacidiphila</taxon>
    </lineage>
</organism>
<dbReference type="Pfam" id="PF08530">
    <property type="entry name" value="PepX_C"/>
    <property type="match status" value="1"/>
</dbReference>
<dbReference type="InterPro" id="IPR029058">
    <property type="entry name" value="AB_hydrolase_fold"/>
</dbReference>
<dbReference type="InterPro" id="IPR005674">
    <property type="entry name" value="CocE/Ser_esterase"/>
</dbReference>
<proteinExistence type="predicted"/>
<keyword evidence="4" id="KW-1185">Reference proteome</keyword>
<protein>
    <submittedName>
        <fullName evidence="3">CocE/NonD family hydrolase</fullName>
    </submittedName>
</protein>
<comment type="caution">
    <text evidence="3">The sequence shown here is derived from an EMBL/GenBank/DDBJ whole genome shotgun (WGS) entry which is preliminary data.</text>
</comment>
<dbReference type="NCBIfam" id="TIGR00976">
    <property type="entry name" value="CocE_NonD"/>
    <property type="match status" value="1"/>
</dbReference>
<dbReference type="Gene3D" id="1.10.3020.10">
    <property type="entry name" value="alpha-amino acid ester hydrolase ( Helical cap domain)"/>
    <property type="match status" value="1"/>
</dbReference>
<dbReference type="InterPro" id="IPR000383">
    <property type="entry name" value="Xaa-Pro-like_dom"/>
</dbReference>
<dbReference type="Gene3D" id="2.60.120.260">
    <property type="entry name" value="Galactose-binding domain-like"/>
    <property type="match status" value="1"/>
</dbReference>
<dbReference type="GO" id="GO:0016787">
    <property type="term" value="F:hydrolase activity"/>
    <property type="evidence" value="ECO:0007669"/>
    <property type="project" value="UniProtKB-KW"/>
</dbReference>
<dbReference type="Pfam" id="PF02129">
    <property type="entry name" value="Peptidase_S15"/>
    <property type="match status" value="1"/>
</dbReference>
<dbReference type="InterPro" id="IPR013736">
    <property type="entry name" value="Xaa-Pro_dipept_C"/>
</dbReference>
<reference evidence="3 4" key="1">
    <citation type="submission" date="2020-03" db="EMBL/GenBank/DDBJ databases">
        <title>WGS of actinomycetes isolated from Thailand.</title>
        <authorList>
            <person name="Thawai C."/>
        </authorList>
    </citation>
    <scope>NUCLEOTIDE SEQUENCE [LARGE SCALE GENOMIC DNA]</scope>
    <source>
        <strain evidence="3 4">PRB2-1</strain>
    </source>
</reference>
<evidence type="ECO:0000313" key="4">
    <source>
        <dbReference type="Proteomes" id="UP000734511"/>
    </source>
</evidence>
<dbReference type="SUPFAM" id="SSF53474">
    <property type="entry name" value="alpha/beta-Hydrolases"/>
    <property type="match status" value="1"/>
</dbReference>
<dbReference type="EMBL" id="JAATEJ010000028">
    <property type="protein sequence ID" value="NJP47268.1"/>
    <property type="molecule type" value="Genomic_DNA"/>
</dbReference>
<dbReference type="InterPro" id="IPR008979">
    <property type="entry name" value="Galactose-bd-like_sf"/>
</dbReference>
<dbReference type="Gene3D" id="3.40.50.1820">
    <property type="entry name" value="alpha/beta hydrolase"/>
    <property type="match status" value="1"/>
</dbReference>
<sequence length="515" mass="53597">MRDGVGLCADVYRPGVGRGPWPVLLARTPYGRRDPGVLARLEPGGAAGRGFVVVVQDVRGRGDSGGVWEPLVGEGADGYDTVRWAARLPGADGRVVMYGPSYLGHTQWAALGARPPELVAAVPEFTWAEPRDGLVARGGAAERGLLAQWTLGLGHEVLSRAHAADPAARARALDELARAREGLDAGDWDPQALRALPLPGRPGGPPLPAVPADHRALPATPTLTVAGWYDAFLQGSLDNYTAARAAGHPAALIVGPWTHDDQAGRTPGYDFGPAADAAALDGGPSLRARTLTWLRAVLDGAPPAGPPVLVHVMGAGEWRALDGWPPPARPTAWYLRAGGPLSTAPPHAGEEPGRFRHDPADPVPTRGGALLLTAAYPAGPHDQRAVEARGDVLVHTSAPLAAPLEVMGRIRAVLAVAADAGPADWVVRLCDVAPDGTSRVLADGVLRTAAAGEREVAVDLWSTAHLFRTGHAVRLHVAASSHPRWDVAGPPGTRTVFRDAARASRLVLPVTAGAV</sequence>
<dbReference type="SMART" id="SM00939">
    <property type="entry name" value="PepX_C"/>
    <property type="match status" value="1"/>
</dbReference>
<evidence type="ECO:0000259" key="2">
    <source>
        <dbReference type="SMART" id="SM00939"/>
    </source>
</evidence>
<evidence type="ECO:0000256" key="1">
    <source>
        <dbReference type="ARBA" id="ARBA00022801"/>
    </source>
</evidence>